<dbReference type="EMBL" id="JACSQN010000020">
    <property type="protein sequence ID" value="MBD7986032.1"/>
    <property type="molecule type" value="Genomic_DNA"/>
</dbReference>
<evidence type="ECO:0000313" key="8">
    <source>
        <dbReference type="EMBL" id="MBD7986032.1"/>
    </source>
</evidence>
<dbReference type="GO" id="GO:0008483">
    <property type="term" value="F:transaminase activity"/>
    <property type="evidence" value="ECO:0007669"/>
    <property type="project" value="UniProtKB-KW"/>
</dbReference>
<feature type="domain" description="Orn/Lys/Arg decarboxylases family 1 pyridoxal-P attachment site" evidence="6">
    <location>
        <begin position="7"/>
        <end position="287"/>
    </location>
</feature>
<reference evidence="8 9" key="1">
    <citation type="submission" date="2020-08" db="EMBL/GenBank/DDBJ databases">
        <title>A Genomic Blueprint of the Chicken Gut Microbiome.</title>
        <authorList>
            <person name="Gilroy R."/>
            <person name="Ravi A."/>
            <person name="Getino M."/>
            <person name="Pursley I."/>
            <person name="Horton D.L."/>
            <person name="Alikhan N.-F."/>
            <person name="Baker D."/>
            <person name="Gharbi K."/>
            <person name="Hall N."/>
            <person name="Watson M."/>
            <person name="Adriaenssens E.M."/>
            <person name="Foster-Nyarko E."/>
            <person name="Jarju S."/>
            <person name="Secka A."/>
            <person name="Antonio M."/>
            <person name="Oren A."/>
            <person name="Chaudhuri R."/>
            <person name="La Ragione R.M."/>
            <person name="Hildebrand F."/>
            <person name="Pallen M.J."/>
        </authorList>
    </citation>
    <scope>NUCLEOTIDE SEQUENCE [LARGE SCALE GENOMIC DNA]</scope>
    <source>
        <strain evidence="8 9">Sa2YVA2</strain>
    </source>
</reference>
<dbReference type="PANTHER" id="PTHR43277">
    <property type="entry name" value="ARGININE DECARBOXYLASE"/>
    <property type="match status" value="1"/>
</dbReference>
<accession>A0ABR8UDA4</accession>
<dbReference type="InterPro" id="IPR015421">
    <property type="entry name" value="PyrdxlP-dep_Trfase_major"/>
</dbReference>
<evidence type="ECO:0000259" key="6">
    <source>
        <dbReference type="Pfam" id="PF01276"/>
    </source>
</evidence>
<proteinExistence type="inferred from homology"/>
<protein>
    <submittedName>
        <fullName evidence="8">Aminotransferase class I/II-fold pyridoxal phosphate-dependent enzyme</fullName>
    </submittedName>
</protein>
<feature type="domain" description="Orn/Lys/Arg decarboxylase C-terminal" evidence="7">
    <location>
        <begin position="405"/>
        <end position="448"/>
    </location>
</feature>
<gene>
    <name evidence="8" type="ORF">H9649_15785</name>
</gene>
<comment type="similarity">
    <text evidence="2">Belongs to the Orn/Lys/Arg decarboxylase class-I family.</text>
</comment>
<dbReference type="InterPro" id="IPR008286">
    <property type="entry name" value="Prn/Lys/Arg_de-COase_C"/>
</dbReference>
<evidence type="ECO:0000313" key="9">
    <source>
        <dbReference type="Proteomes" id="UP000626786"/>
    </source>
</evidence>
<dbReference type="RefSeq" id="WP_191695860.1">
    <property type="nucleotide sequence ID" value="NZ_JACSQN010000020.1"/>
</dbReference>
<evidence type="ECO:0000256" key="3">
    <source>
        <dbReference type="ARBA" id="ARBA00022793"/>
    </source>
</evidence>
<dbReference type="PANTHER" id="PTHR43277:SF3">
    <property type="entry name" value="DECARBOXYLASE, PUTATIVE-RELATED"/>
    <property type="match status" value="1"/>
</dbReference>
<keyword evidence="3" id="KW-0210">Decarboxylase</keyword>
<keyword evidence="8" id="KW-0808">Transferase</keyword>
<dbReference type="InterPro" id="IPR000310">
    <property type="entry name" value="Orn/Lys/Arg_deCO2ase_major_dom"/>
</dbReference>
<dbReference type="Gene3D" id="3.90.105.10">
    <property type="entry name" value="Molybdopterin biosynthesis moea protein, domain 2"/>
    <property type="match status" value="1"/>
</dbReference>
<comment type="cofactor">
    <cofactor evidence="1">
        <name>pyridoxal 5'-phosphate</name>
        <dbReference type="ChEBI" id="CHEBI:597326"/>
    </cofactor>
</comment>
<dbReference type="InterPro" id="IPR052357">
    <property type="entry name" value="Orn_Lys_Arg_decarboxylase-I"/>
</dbReference>
<keyword evidence="9" id="KW-1185">Reference proteome</keyword>
<organism evidence="8 9">
    <name type="scientific">Sporosarcina quadrami</name>
    <dbReference type="NCBI Taxonomy" id="2762234"/>
    <lineage>
        <taxon>Bacteria</taxon>
        <taxon>Bacillati</taxon>
        <taxon>Bacillota</taxon>
        <taxon>Bacilli</taxon>
        <taxon>Bacillales</taxon>
        <taxon>Caryophanaceae</taxon>
        <taxon>Sporosarcina</taxon>
    </lineage>
</organism>
<sequence>MNLSNRPLVEALKRFKEQQPISLHVPGHKHGTLSRLPNELREALAYDFTELTGLDDLHEAEGAIKEAEDLLSKLYQSTRSFFLVNGSTVGNLAMIYAICGQGDTVIIQRNAHKSVFNAVELTGAEPVLITPHLDNHTRTPGIVELEQVKEALNAYPEAKGVVLTYPTYYGVAGGNLKGIIDFCHARSVPVLVDEAHGAHFIIGEPFPKSAIELGADVVVHSAHKTLPAMTMASYLHVQSEFIDDKKIAHYLQMLQSSSPSYVLMASLDDARAYVADYNEKDKRHFSMLRTQFIEAMKNRTSFEIIETDDPLKLLIRLEGYTGFEIQELLESKGLYAELADPYQVLFVLPLWNGTSTFPLAEWIAKMTAAIGILDKKRSNGGGIDLPEWPIGISTLACSPAQWAFMQTEWITIEESVGRIVAKSLIPYPPGIPLLMKGEKVLDSHLKTLFQLVEMGSRFHGADRLEIGEILVMTRDSEA</sequence>
<dbReference type="InterPro" id="IPR015424">
    <property type="entry name" value="PyrdxlP-dep_Trfase"/>
</dbReference>
<dbReference type="Pfam" id="PF01276">
    <property type="entry name" value="OKR_DC_1"/>
    <property type="match status" value="1"/>
</dbReference>
<evidence type="ECO:0000256" key="2">
    <source>
        <dbReference type="ARBA" id="ARBA00010671"/>
    </source>
</evidence>
<dbReference type="SUPFAM" id="SSF55904">
    <property type="entry name" value="Ornithine decarboxylase C-terminal domain"/>
    <property type="match status" value="1"/>
</dbReference>
<evidence type="ECO:0000256" key="4">
    <source>
        <dbReference type="ARBA" id="ARBA00022898"/>
    </source>
</evidence>
<dbReference type="InterPro" id="IPR036633">
    <property type="entry name" value="Prn/Lys/Arg_de-COase_C_sf"/>
</dbReference>
<comment type="caution">
    <text evidence="8">The sequence shown here is derived from an EMBL/GenBank/DDBJ whole genome shotgun (WGS) entry which is preliminary data.</text>
</comment>
<keyword evidence="8" id="KW-0032">Aminotransferase</keyword>
<keyword evidence="4" id="KW-0663">Pyridoxal phosphate</keyword>
<evidence type="ECO:0000259" key="7">
    <source>
        <dbReference type="Pfam" id="PF03711"/>
    </source>
</evidence>
<dbReference type="Pfam" id="PF03711">
    <property type="entry name" value="OKR_DC_1_C"/>
    <property type="match status" value="1"/>
</dbReference>
<evidence type="ECO:0000256" key="1">
    <source>
        <dbReference type="ARBA" id="ARBA00001933"/>
    </source>
</evidence>
<name>A0ABR8UDA4_9BACL</name>
<dbReference type="Proteomes" id="UP000626786">
    <property type="component" value="Unassembled WGS sequence"/>
</dbReference>
<dbReference type="SUPFAM" id="SSF53383">
    <property type="entry name" value="PLP-dependent transferases"/>
    <property type="match status" value="1"/>
</dbReference>
<keyword evidence="5" id="KW-0456">Lyase</keyword>
<evidence type="ECO:0000256" key="5">
    <source>
        <dbReference type="ARBA" id="ARBA00023239"/>
    </source>
</evidence>
<dbReference type="Gene3D" id="3.40.640.10">
    <property type="entry name" value="Type I PLP-dependent aspartate aminotransferase-like (Major domain)"/>
    <property type="match status" value="1"/>
</dbReference>